<dbReference type="AlphaFoldDB" id="A0A9X0JHD6"/>
<dbReference type="Proteomes" id="UP000029719">
    <property type="component" value="Unassembled WGS sequence"/>
</dbReference>
<reference evidence="2 3" key="1">
    <citation type="submission" date="2014-09" db="EMBL/GenBank/DDBJ databases">
        <title>Genome sequence of Pseudomonas lutea strain DSM 17257T.</title>
        <authorList>
            <person name="Kwak Y."/>
            <person name="Shin J.-H."/>
        </authorList>
    </citation>
    <scope>NUCLEOTIDE SEQUENCE [LARGE SCALE GENOMIC DNA]</scope>
    <source>
        <strain evidence="2 3">DSM 17257</strain>
    </source>
</reference>
<feature type="region of interest" description="Disordered" evidence="1">
    <location>
        <begin position="216"/>
        <end position="275"/>
    </location>
</feature>
<accession>A0A9X0JHD6</accession>
<feature type="compositionally biased region" description="Low complexity" evidence="1">
    <location>
        <begin position="110"/>
        <end position="128"/>
    </location>
</feature>
<comment type="caution">
    <text evidence="2">The sequence shown here is derived from an EMBL/GenBank/DDBJ whole genome shotgun (WGS) entry which is preliminary data.</text>
</comment>
<evidence type="ECO:0000313" key="3">
    <source>
        <dbReference type="Proteomes" id="UP000029719"/>
    </source>
</evidence>
<name>A0A9X0JHD6_9PSED</name>
<evidence type="ECO:0000256" key="1">
    <source>
        <dbReference type="SAM" id="MobiDB-lite"/>
    </source>
</evidence>
<dbReference type="RefSeq" id="WP_037018044.1">
    <property type="nucleotide sequence ID" value="NZ_JRMB01000003.1"/>
</dbReference>
<dbReference type="InterPro" id="IPR018648">
    <property type="entry name" value="DUF2076"/>
</dbReference>
<dbReference type="OrthoDB" id="122910at2"/>
<organism evidence="2 3">
    <name type="scientific">Pseudomonas lutea</name>
    <dbReference type="NCBI Taxonomy" id="243924"/>
    <lineage>
        <taxon>Bacteria</taxon>
        <taxon>Pseudomonadati</taxon>
        <taxon>Pseudomonadota</taxon>
        <taxon>Gammaproteobacteria</taxon>
        <taxon>Pseudomonadales</taxon>
        <taxon>Pseudomonadaceae</taxon>
        <taxon>Pseudomonas</taxon>
    </lineage>
</organism>
<sequence length="275" mass="28933">MNSEEQTLIDGLFGKLKQAETESAPRDAQAEALIKEHLTRQPAAPYYMAQSILVQEVAIKQLETQSRQRDEQIQQLQAELQRLRSAAPAAPSNSGGGFLSSIFGGGSREPQAQQPASSFSRPSSPQPSTGGWRDSGPASPPPYNAPQQNYAQPQQNYAQPQQAPAAPVGSGFLGGALKTAAGVAGGVMLAEGISSLFHHNSQPQEIVEIIQEQPALPAAEHDQGGSGGWGDDQQRVTGNDNTGNDAWGSDPNGFADTDYGGDTGGGMFDDDDSFV</sequence>
<dbReference type="EMBL" id="JRMB01000003">
    <property type="protein sequence ID" value="KGF62594.1"/>
    <property type="molecule type" value="Genomic_DNA"/>
</dbReference>
<feature type="compositionally biased region" description="Polar residues" evidence="1">
    <location>
        <begin position="235"/>
        <end position="244"/>
    </location>
</feature>
<feature type="region of interest" description="Disordered" evidence="1">
    <location>
        <begin position="84"/>
        <end position="165"/>
    </location>
</feature>
<feature type="compositionally biased region" description="Gly residues" evidence="1">
    <location>
        <begin position="94"/>
        <end position="107"/>
    </location>
</feature>
<evidence type="ECO:0000313" key="2">
    <source>
        <dbReference type="EMBL" id="KGF62594.1"/>
    </source>
</evidence>
<gene>
    <name evidence="2" type="ORF">LT42_22355</name>
</gene>
<protein>
    <submittedName>
        <fullName evidence="2">ABC transporter substrate-binding protein</fullName>
    </submittedName>
</protein>
<dbReference type="Pfam" id="PF09849">
    <property type="entry name" value="DUF2076"/>
    <property type="match status" value="1"/>
</dbReference>
<feature type="compositionally biased region" description="Low complexity" evidence="1">
    <location>
        <begin position="145"/>
        <end position="165"/>
    </location>
</feature>
<proteinExistence type="predicted"/>